<feature type="transmembrane region" description="Helical" evidence="1">
    <location>
        <begin position="6"/>
        <end position="23"/>
    </location>
</feature>
<evidence type="ECO:0000313" key="2">
    <source>
        <dbReference type="EMBL" id="AXI09372.1"/>
    </source>
</evidence>
<feature type="transmembrane region" description="Helical" evidence="1">
    <location>
        <begin position="93"/>
        <end position="118"/>
    </location>
</feature>
<evidence type="ECO:0000256" key="1">
    <source>
        <dbReference type="SAM" id="Phobius"/>
    </source>
</evidence>
<keyword evidence="1" id="KW-0472">Membrane</keyword>
<protein>
    <submittedName>
        <fullName evidence="2">ECF transporter S component</fullName>
    </submittedName>
</protein>
<dbReference type="RefSeq" id="WP_114916662.1">
    <property type="nucleotide sequence ID" value="NZ_CP024848.1"/>
</dbReference>
<dbReference type="Gene3D" id="1.10.1760.20">
    <property type="match status" value="1"/>
</dbReference>
<name>A0A345PH92_9BACI</name>
<keyword evidence="1" id="KW-0812">Transmembrane</keyword>
<dbReference type="InterPro" id="IPR024529">
    <property type="entry name" value="ECF_trnsprt_substrate-spec"/>
</dbReference>
<feature type="transmembrane region" description="Helical" evidence="1">
    <location>
        <begin position="65"/>
        <end position="86"/>
    </location>
</feature>
<dbReference type="Pfam" id="PF12822">
    <property type="entry name" value="ECF_trnsprt"/>
    <property type="match status" value="1"/>
</dbReference>
<organism evidence="2 3">
    <name type="scientific">Oceanobacillus zhaokaii</name>
    <dbReference type="NCBI Taxonomy" id="2052660"/>
    <lineage>
        <taxon>Bacteria</taxon>
        <taxon>Bacillati</taxon>
        <taxon>Bacillota</taxon>
        <taxon>Bacilli</taxon>
        <taxon>Bacillales</taxon>
        <taxon>Bacillaceae</taxon>
        <taxon>Oceanobacillus</taxon>
    </lineage>
</organism>
<dbReference type="KEGG" id="ocn:CUC15_10765"/>
<reference evidence="3" key="1">
    <citation type="submission" date="2017-11" db="EMBL/GenBank/DDBJ databases">
        <authorList>
            <person name="Zhu W."/>
        </authorList>
    </citation>
    <scope>NUCLEOTIDE SEQUENCE [LARGE SCALE GENOMIC DNA]</scope>
    <source>
        <strain evidence="3">160</strain>
    </source>
</reference>
<keyword evidence="3" id="KW-1185">Reference proteome</keyword>
<keyword evidence="1" id="KW-1133">Transmembrane helix</keyword>
<evidence type="ECO:0000313" key="3">
    <source>
        <dbReference type="Proteomes" id="UP000253908"/>
    </source>
</evidence>
<dbReference type="AlphaFoldDB" id="A0A345PH92"/>
<feature type="transmembrane region" description="Helical" evidence="1">
    <location>
        <begin position="138"/>
        <end position="158"/>
    </location>
</feature>
<dbReference type="EMBL" id="CP024848">
    <property type="protein sequence ID" value="AXI09372.1"/>
    <property type="molecule type" value="Genomic_DNA"/>
</dbReference>
<dbReference type="Proteomes" id="UP000253908">
    <property type="component" value="Chromosome"/>
</dbReference>
<proteinExistence type="predicted"/>
<feature type="transmembrane region" description="Helical" evidence="1">
    <location>
        <begin position="35"/>
        <end position="59"/>
    </location>
</feature>
<dbReference type="OrthoDB" id="5198189at2"/>
<sequence>MNTYKLTLLALLAALAIAGRLVFQIIPNVQPVTSLIIICGILLGPLSAFILAILTTFLSNMLLGMGIWTIWQIISWGLIGLLSGILSKFFKKLPLYVIVIFAFFSGYLYGFIISLTTYQVTGHFWPYYVAGLPFDTSHAIGNAIFVIIFYPIISSLMNKYAANRFSFRNTN</sequence>
<dbReference type="GO" id="GO:0016020">
    <property type="term" value="C:membrane"/>
    <property type="evidence" value="ECO:0007669"/>
    <property type="project" value="InterPro"/>
</dbReference>
<accession>A0A345PH92</accession>
<gene>
    <name evidence="2" type="ORF">CUC15_10765</name>
</gene>